<dbReference type="Pfam" id="PF01776">
    <property type="entry name" value="Ribosomal_L22e"/>
    <property type="match status" value="1"/>
</dbReference>
<sequence>MKSQTQKKNAPKANSKAAPQSSKKAPAKVAPVETATPSAAPPLSSKKVAKAPAVALKNLDLAMKESAKKAAEAADHKLGSQAKKAQNASRKNLKQAPEPVAPEVVYKKRSAPATRADAGKPAGVPAKKAALVQEKPKEQAPAATKAEKAEVPAAKAESVAKKVATPATTKPKPKRAKNVLRGKRLGKKKAWQRFVIDCAIVAEDMILDLADFEQYLKTHIKIKNKLNQLKDQVTFERSKNFSLIIHSGVHFSKRYFKYLTKRYLKKVSLRDWLRVVSTAKDTFSMVFFKIQGKDDDDVDDDVADDDDVGKTKTFA</sequence>
<dbReference type="GeneID" id="117137803"/>
<feature type="compositionally biased region" description="Low complexity" evidence="6">
    <location>
        <begin position="119"/>
        <end position="130"/>
    </location>
</feature>
<name>A0A6P8JI33_DROMA</name>
<evidence type="ECO:0000256" key="1">
    <source>
        <dbReference type="ARBA" id="ARBA00007817"/>
    </source>
</evidence>
<organism evidence="7 8">
    <name type="scientific">Drosophila mauritiana</name>
    <name type="common">Fruit fly</name>
    <dbReference type="NCBI Taxonomy" id="7226"/>
    <lineage>
        <taxon>Eukaryota</taxon>
        <taxon>Metazoa</taxon>
        <taxon>Ecdysozoa</taxon>
        <taxon>Arthropoda</taxon>
        <taxon>Hexapoda</taxon>
        <taxon>Insecta</taxon>
        <taxon>Pterygota</taxon>
        <taxon>Neoptera</taxon>
        <taxon>Endopterygota</taxon>
        <taxon>Diptera</taxon>
        <taxon>Brachycera</taxon>
        <taxon>Muscomorpha</taxon>
        <taxon>Ephydroidea</taxon>
        <taxon>Drosophilidae</taxon>
        <taxon>Drosophila</taxon>
        <taxon>Sophophora</taxon>
    </lineage>
</organism>
<dbReference type="PANTHER" id="PTHR10064">
    <property type="entry name" value="60S RIBOSOMAL PROTEIN L22"/>
    <property type="match status" value="1"/>
</dbReference>
<keyword evidence="3" id="KW-0687">Ribonucleoprotein</keyword>
<evidence type="ECO:0000256" key="6">
    <source>
        <dbReference type="SAM" id="MobiDB-lite"/>
    </source>
</evidence>
<reference evidence="8" key="1">
    <citation type="submission" date="2025-08" db="UniProtKB">
        <authorList>
            <consortium name="RefSeq"/>
        </authorList>
    </citation>
    <scope>IDENTIFICATION</scope>
    <source>
        <strain evidence="8">Mau12</strain>
        <tissue evidence="8">Whole Body</tissue>
    </source>
</reference>
<evidence type="ECO:0000256" key="2">
    <source>
        <dbReference type="ARBA" id="ARBA00022980"/>
    </source>
</evidence>
<evidence type="ECO:0000313" key="7">
    <source>
        <dbReference type="Proteomes" id="UP000515162"/>
    </source>
</evidence>
<dbReference type="InterPro" id="IPR002671">
    <property type="entry name" value="Ribosomal_eL22"/>
</dbReference>
<proteinExistence type="inferred from homology"/>
<feature type="region of interest" description="Disordered" evidence="6">
    <location>
        <begin position="296"/>
        <end position="315"/>
    </location>
</feature>
<evidence type="ECO:0000256" key="5">
    <source>
        <dbReference type="ARBA" id="ARBA00041214"/>
    </source>
</evidence>
<feature type="region of interest" description="Disordered" evidence="6">
    <location>
        <begin position="1"/>
        <end position="49"/>
    </location>
</feature>
<dbReference type="FunFam" id="3.30.1360.210:FF:000005">
    <property type="entry name" value="60S ribosomal protein L22"/>
    <property type="match status" value="1"/>
</dbReference>
<dbReference type="Gene3D" id="3.30.1360.210">
    <property type="match status" value="1"/>
</dbReference>
<feature type="region of interest" description="Disordered" evidence="6">
    <location>
        <begin position="65"/>
        <end position="179"/>
    </location>
</feature>
<dbReference type="GO" id="GO:1990904">
    <property type="term" value="C:ribonucleoprotein complex"/>
    <property type="evidence" value="ECO:0007669"/>
    <property type="project" value="UniProtKB-KW"/>
</dbReference>
<feature type="compositionally biased region" description="Acidic residues" evidence="6">
    <location>
        <begin position="296"/>
        <end position="307"/>
    </location>
</feature>
<dbReference type="GO" id="GO:0003723">
    <property type="term" value="F:RNA binding"/>
    <property type="evidence" value="ECO:0007669"/>
    <property type="project" value="TreeGrafter"/>
</dbReference>
<comment type="similarity">
    <text evidence="1">Belongs to the eukaryotic ribosomal protein eL22 family.</text>
</comment>
<dbReference type="Proteomes" id="UP000515162">
    <property type="component" value="Chromosome 2R"/>
</dbReference>
<accession>A0A6P8JI33</accession>
<evidence type="ECO:0000256" key="4">
    <source>
        <dbReference type="ARBA" id="ARBA00040613"/>
    </source>
</evidence>
<dbReference type="GO" id="GO:0005840">
    <property type="term" value="C:ribosome"/>
    <property type="evidence" value="ECO:0007669"/>
    <property type="project" value="UniProtKB-KW"/>
</dbReference>
<gene>
    <name evidence="8" type="primary">LOC117137803</name>
</gene>
<dbReference type="GO" id="GO:0003735">
    <property type="term" value="F:structural constituent of ribosome"/>
    <property type="evidence" value="ECO:0007669"/>
    <property type="project" value="InterPro"/>
</dbReference>
<dbReference type="AlphaFoldDB" id="A0A6P8JI33"/>
<protein>
    <recommendedName>
        <fullName evidence="4">Large ribosomal subunit protein eL22</fullName>
    </recommendedName>
    <alternativeName>
        <fullName evidence="5">60S ribosomal protein L22</fullName>
    </alternativeName>
</protein>
<dbReference type="InterPro" id="IPR038526">
    <property type="entry name" value="Ribosomal_eL22_sf"/>
</dbReference>
<evidence type="ECO:0000313" key="8">
    <source>
        <dbReference type="RefSeq" id="XP_033155368.1"/>
    </source>
</evidence>
<evidence type="ECO:0000256" key="3">
    <source>
        <dbReference type="ARBA" id="ARBA00023274"/>
    </source>
</evidence>
<dbReference type="CTD" id="37684"/>
<feature type="compositionally biased region" description="Low complexity" evidence="6">
    <location>
        <begin position="151"/>
        <end position="170"/>
    </location>
</feature>
<feature type="compositionally biased region" description="Basic and acidic residues" evidence="6">
    <location>
        <begin position="65"/>
        <end position="78"/>
    </location>
</feature>
<keyword evidence="7" id="KW-1185">Reference proteome</keyword>
<dbReference type="PANTHER" id="PTHR10064:SF0">
    <property type="entry name" value="FI24544P1-RELATED"/>
    <property type="match status" value="1"/>
</dbReference>
<dbReference type="RefSeq" id="XP_033155368.1">
    <property type="nucleotide sequence ID" value="XM_033299477.1"/>
</dbReference>
<keyword evidence="2 8" id="KW-0689">Ribosomal protein</keyword>
<dbReference type="GO" id="GO:0002181">
    <property type="term" value="P:cytoplasmic translation"/>
    <property type="evidence" value="ECO:0007669"/>
    <property type="project" value="TreeGrafter"/>
</dbReference>